<protein>
    <submittedName>
        <fullName evidence="3">Cytoplasmic tRNA 2-thiolation protein 2</fullName>
    </submittedName>
</protein>
<feature type="coiled-coil region" evidence="1">
    <location>
        <begin position="365"/>
        <end position="413"/>
    </location>
</feature>
<feature type="compositionally biased region" description="Basic residues" evidence="2">
    <location>
        <begin position="787"/>
        <end position="806"/>
    </location>
</feature>
<reference evidence="3 4" key="1">
    <citation type="submission" date="2022-11" db="EMBL/GenBank/DDBJ databases">
        <title>Mucor velutinosus strain NIH1002 WGS.</title>
        <authorList>
            <person name="Subramanian P."/>
            <person name="Mullikin J.C."/>
            <person name="Segre J.A."/>
            <person name="Zelazny A.M."/>
        </authorList>
    </citation>
    <scope>NUCLEOTIDE SEQUENCE [LARGE SCALE GENOMIC DNA]</scope>
    <source>
        <strain evidence="3 4">NIH1002</strain>
    </source>
</reference>
<evidence type="ECO:0000256" key="1">
    <source>
        <dbReference type="SAM" id="Coils"/>
    </source>
</evidence>
<dbReference type="RefSeq" id="XP_064684505.1">
    <property type="nucleotide sequence ID" value="XM_064820585.1"/>
</dbReference>
<feature type="compositionally biased region" description="Low complexity" evidence="2">
    <location>
        <begin position="546"/>
        <end position="560"/>
    </location>
</feature>
<dbReference type="SUPFAM" id="SSF52540">
    <property type="entry name" value="P-loop containing nucleoside triphosphate hydrolases"/>
    <property type="match status" value="1"/>
</dbReference>
<evidence type="ECO:0000313" key="3">
    <source>
        <dbReference type="EMBL" id="KAK4517839.1"/>
    </source>
</evidence>
<feature type="coiled-coil region" evidence="1">
    <location>
        <begin position="251"/>
        <end position="303"/>
    </location>
</feature>
<accession>A0AAN7DK06</accession>
<dbReference type="Proteomes" id="UP001304243">
    <property type="component" value="Unassembled WGS sequence"/>
</dbReference>
<proteinExistence type="predicted"/>
<dbReference type="EMBL" id="JASEJX010000013">
    <property type="protein sequence ID" value="KAK4517839.1"/>
    <property type="molecule type" value="Genomic_DNA"/>
</dbReference>
<evidence type="ECO:0000256" key="2">
    <source>
        <dbReference type="SAM" id="MobiDB-lite"/>
    </source>
</evidence>
<comment type="caution">
    <text evidence="3">The sequence shown here is derived from an EMBL/GenBank/DDBJ whole genome shotgun (WGS) entry which is preliminary data.</text>
</comment>
<feature type="region of interest" description="Disordered" evidence="2">
    <location>
        <begin position="529"/>
        <end position="806"/>
    </location>
</feature>
<feature type="coiled-coil region" evidence="1">
    <location>
        <begin position="37"/>
        <end position="64"/>
    </location>
</feature>
<sequence>MIKNAREPSIQERKQLIDLALQGYNVTALSMSQGERNSTYEQRRNDLESTIQILKAAIKSSNSQVRLECAYIGLDDTFSYDFIKDVERPNERILQKGLDSVMREMSDLDVVWTRASQGSILPLVLNIKITHTDTQKQGRIQLFDLLLPPFSPPTPNTGRTIYQSFSHLVNLTKASSTSYIDHLPYDQFVLTYLLAHPLCGHEKFSVFLYLNDRVTDRKLKDTVSLLDFASTLKTLHTRTLPVRPVSQTIEYKRLLHQIAHINAEFKAHEQQLNKLTTTQESKIASLEAELLKKEKKIEFIMDMEAVREKQVAYLEALYDNVSNRPNMQVMKLQSALVLQRHANNDLQFEHKLLEIQCKRYTHIDIPKLQESLKTANQEAQKLQQALQQSDEKVQQLEQNLNESYDKCQSLAAEMDMRADIDTEKLEKDVEARLTASFDEKYNELHAAFKKKLESLKGSYKDMIARLKQNHAEDLDLVREEERAKYIKESKHIRADIKGLNERCTESNQIIKDLRVALKKAVAIKKGEEMIMPTPASPPSAIKKTRASSAKSSRKIIAPASDGGNSDDDFILSVKKPSRFGDSNPITKVDESDGGQDEATTSSKKAKAKRDEYSDDLNDAAAYVMDLDATENDDQPKPTSSKLKQAKNKETAAQKSKGKKAAPKGTASVPSSAQKPSDDDDFASPVLPLASIESDTHPTRETTPMLPSLEEEEDAVSLVKPIRPKRRIRKLGNPIPVRSPESEDTSHLISRLEDANTESGYALQPVQKQAKTSMKKQDANVSEPSTLKSKRKVPSTSKAKKRQRTVA</sequence>
<keyword evidence="4" id="KW-1185">Reference proteome</keyword>
<gene>
    <name evidence="3" type="primary">CTU2</name>
    <name evidence="3" type="ORF">ATC70_001186</name>
</gene>
<feature type="compositionally biased region" description="Basic and acidic residues" evidence="2">
    <location>
        <begin position="739"/>
        <end position="753"/>
    </location>
</feature>
<keyword evidence="1" id="KW-0175">Coiled coil</keyword>
<dbReference type="InterPro" id="IPR027417">
    <property type="entry name" value="P-loop_NTPase"/>
</dbReference>
<name>A0AAN7DK06_9FUNG</name>
<organism evidence="3 4">
    <name type="scientific">Mucor velutinosus</name>
    <dbReference type="NCBI Taxonomy" id="708070"/>
    <lineage>
        <taxon>Eukaryota</taxon>
        <taxon>Fungi</taxon>
        <taxon>Fungi incertae sedis</taxon>
        <taxon>Mucoromycota</taxon>
        <taxon>Mucoromycotina</taxon>
        <taxon>Mucoromycetes</taxon>
        <taxon>Mucorales</taxon>
        <taxon>Mucorineae</taxon>
        <taxon>Mucoraceae</taxon>
        <taxon>Mucor</taxon>
    </lineage>
</organism>
<evidence type="ECO:0000313" key="4">
    <source>
        <dbReference type="Proteomes" id="UP001304243"/>
    </source>
</evidence>
<dbReference type="AlphaFoldDB" id="A0AAN7DK06"/>
<dbReference type="Gene3D" id="1.20.58.1980">
    <property type="match status" value="1"/>
</dbReference>
<dbReference type="GeneID" id="89944888"/>